<dbReference type="AlphaFoldDB" id="A0A5A5TJI7"/>
<evidence type="ECO:0000313" key="1">
    <source>
        <dbReference type="EMBL" id="GCF11183.1"/>
    </source>
</evidence>
<protein>
    <submittedName>
        <fullName evidence="1">Uncharacterized protein</fullName>
    </submittedName>
</protein>
<accession>A0A5A5TJI7</accession>
<dbReference type="RefSeq" id="WP_172632397.1">
    <property type="nucleotide sequence ID" value="NZ_BIXY01000098.1"/>
</dbReference>
<gene>
    <name evidence="1" type="ORF">KDI_47470</name>
</gene>
<dbReference type="Proteomes" id="UP000322530">
    <property type="component" value="Unassembled WGS sequence"/>
</dbReference>
<comment type="caution">
    <text evidence="1">The sequence shown here is derived from an EMBL/GenBank/DDBJ whole genome shotgun (WGS) entry which is preliminary data.</text>
</comment>
<sequence>MRIIKAILTLLFPVPSTSNVSSVQRIGSVAGNGGWQSEDADHLKK</sequence>
<organism evidence="1 2">
    <name type="scientific">Dictyobacter arantiisoli</name>
    <dbReference type="NCBI Taxonomy" id="2014874"/>
    <lineage>
        <taxon>Bacteria</taxon>
        <taxon>Bacillati</taxon>
        <taxon>Chloroflexota</taxon>
        <taxon>Ktedonobacteria</taxon>
        <taxon>Ktedonobacterales</taxon>
        <taxon>Dictyobacteraceae</taxon>
        <taxon>Dictyobacter</taxon>
    </lineage>
</organism>
<proteinExistence type="predicted"/>
<dbReference type="EMBL" id="BIXY01000098">
    <property type="protein sequence ID" value="GCF11183.1"/>
    <property type="molecule type" value="Genomic_DNA"/>
</dbReference>
<reference evidence="1 2" key="1">
    <citation type="submission" date="2019-01" db="EMBL/GenBank/DDBJ databases">
        <title>Draft genome sequence of Dictyobacter sp. Uno17.</title>
        <authorList>
            <person name="Wang C.M."/>
            <person name="Zheng Y."/>
            <person name="Sakai Y."/>
            <person name="Abe K."/>
            <person name="Yokota A."/>
            <person name="Yabe S."/>
        </authorList>
    </citation>
    <scope>NUCLEOTIDE SEQUENCE [LARGE SCALE GENOMIC DNA]</scope>
    <source>
        <strain evidence="1 2">Uno17</strain>
    </source>
</reference>
<keyword evidence="2" id="KW-1185">Reference proteome</keyword>
<name>A0A5A5TJI7_9CHLR</name>
<evidence type="ECO:0000313" key="2">
    <source>
        <dbReference type="Proteomes" id="UP000322530"/>
    </source>
</evidence>